<dbReference type="EMBL" id="LFZO01000803">
    <property type="protein sequence ID" value="KXS97099.1"/>
    <property type="molecule type" value="Genomic_DNA"/>
</dbReference>
<evidence type="ECO:0000256" key="1">
    <source>
        <dbReference type="SAM" id="MobiDB-lite"/>
    </source>
</evidence>
<reference evidence="2 3" key="1">
    <citation type="submission" date="2015-07" db="EMBL/GenBank/DDBJ databases">
        <title>Comparative genomics of the Sigatoka disease complex on banana suggests a link between parallel evolutionary changes in Pseudocercospora fijiensis and Pseudocercospora eumusae and increased virulence on the banana host.</title>
        <authorList>
            <person name="Chang T.-C."/>
            <person name="Salvucci A."/>
            <person name="Crous P.W."/>
            <person name="Stergiopoulos I."/>
        </authorList>
    </citation>
    <scope>NUCLEOTIDE SEQUENCE [LARGE SCALE GENOMIC DNA]</scope>
    <source>
        <strain evidence="2 3">CBS 116634</strain>
    </source>
</reference>
<feature type="region of interest" description="Disordered" evidence="1">
    <location>
        <begin position="163"/>
        <end position="190"/>
    </location>
</feature>
<proteinExistence type="predicted"/>
<gene>
    <name evidence="2" type="ORF">AC579_2330</name>
</gene>
<keyword evidence="3" id="KW-1185">Reference proteome</keyword>
<protein>
    <submittedName>
        <fullName evidence="2">Uncharacterized protein</fullName>
    </submittedName>
</protein>
<dbReference type="AlphaFoldDB" id="A0A139H407"/>
<accession>A0A139H407</accession>
<dbReference type="OrthoDB" id="3649444at2759"/>
<feature type="compositionally biased region" description="Polar residues" evidence="1">
    <location>
        <begin position="173"/>
        <end position="188"/>
    </location>
</feature>
<name>A0A139H407_9PEZI</name>
<evidence type="ECO:0000313" key="3">
    <source>
        <dbReference type="Proteomes" id="UP000073492"/>
    </source>
</evidence>
<evidence type="ECO:0000313" key="2">
    <source>
        <dbReference type="EMBL" id="KXS97099.1"/>
    </source>
</evidence>
<dbReference type="Proteomes" id="UP000073492">
    <property type="component" value="Unassembled WGS sequence"/>
</dbReference>
<sequence length="243" mass="26696">MKTSLASSTTPDFSPIHVRDTTTPSILVDTMHVMTSIASGTTVLVGTSPELPEYLLLTHNRKQLFPVNEDRLRDFSALDTGDAVHEQTSEEPVFDETDAHDIKQRLFVVRRHFFLALLAIAGVSHSDKATNCCCFANPRTACYASKVAQTGAQIEQQILRRQGCGAAAKPPTDSRSSTNNNLTSAQRQSVRDTVLRANSRFAALGFPTSTKHPTNAADALRQQTSFHSDCFDCGYEEKLHEIV</sequence>
<organism evidence="2 3">
    <name type="scientific">Pseudocercospora musae</name>
    <dbReference type="NCBI Taxonomy" id="113226"/>
    <lineage>
        <taxon>Eukaryota</taxon>
        <taxon>Fungi</taxon>
        <taxon>Dikarya</taxon>
        <taxon>Ascomycota</taxon>
        <taxon>Pezizomycotina</taxon>
        <taxon>Dothideomycetes</taxon>
        <taxon>Dothideomycetidae</taxon>
        <taxon>Mycosphaerellales</taxon>
        <taxon>Mycosphaerellaceae</taxon>
        <taxon>Pseudocercospora</taxon>
    </lineage>
</organism>
<comment type="caution">
    <text evidence="2">The sequence shown here is derived from an EMBL/GenBank/DDBJ whole genome shotgun (WGS) entry which is preliminary data.</text>
</comment>